<keyword evidence="3 6" id="KW-0560">Oxidoreductase</keyword>
<dbReference type="GO" id="GO:0004497">
    <property type="term" value="F:monooxygenase activity"/>
    <property type="evidence" value="ECO:0007669"/>
    <property type="project" value="UniProtKB-KW"/>
</dbReference>
<evidence type="ECO:0000313" key="6">
    <source>
        <dbReference type="EMBL" id="MBA6413365.1"/>
    </source>
</evidence>
<evidence type="ECO:0000256" key="3">
    <source>
        <dbReference type="ARBA" id="ARBA00023002"/>
    </source>
</evidence>
<dbReference type="Pfam" id="PF00296">
    <property type="entry name" value="Bac_luciferase"/>
    <property type="match status" value="1"/>
</dbReference>
<evidence type="ECO:0000313" key="7">
    <source>
        <dbReference type="Proteomes" id="UP000539350"/>
    </source>
</evidence>
<organism evidence="6 7">
    <name type="scientific">Sediminihaliea albiluteola</name>
    <dbReference type="NCBI Taxonomy" id="2758564"/>
    <lineage>
        <taxon>Bacteria</taxon>
        <taxon>Pseudomonadati</taxon>
        <taxon>Pseudomonadota</taxon>
        <taxon>Gammaproteobacteria</taxon>
        <taxon>Cellvibrionales</taxon>
        <taxon>Halieaceae</taxon>
        <taxon>Sediminihaliea</taxon>
    </lineage>
</organism>
<dbReference type="EMBL" id="JACFXU010000014">
    <property type="protein sequence ID" value="MBA6413365.1"/>
    <property type="molecule type" value="Genomic_DNA"/>
</dbReference>
<dbReference type="InterPro" id="IPR019921">
    <property type="entry name" value="Lucif-like_OxRdtase_Rv2161c"/>
</dbReference>
<reference evidence="6 7" key="1">
    <citation type="submission" date="2020-07" db="EMBL/GenBank/DDBJ databases">
        <title>Halieaceae bacterium, F7430, whole genome shotgun sequencing project.</title>
        <authorList>
            <person name="Jiang S."/>
            <person name="Liu Z.W."/>
            <person name="Du Z.J."/>
        </authorList>
    </citation>
    <scope>NUCLEOTIDE SEQUENCE [LARGE SCALE GENOMIC DNA]</scope>
    <source>
        <strain evidence="6 7">F7430</strain>
    </source>
</reference>
<keyword evidence="2" id="KW-0288">FMN</keyword>
<feature type="domain" description="Luciferase-like" evidence="5">
    <location>
        <begin position="15"/>
        <end position="226"/>
    </location>
</feature>
<dbReference type="Proteomes" id="UP000539350">
    <property type="component" value="Unassembled WGS sequence"/>
</dbReference>
<comment type="caution">
    <text evidence="6">The sequence shown here is derived from an EMBL/GenBank/DDBJ whole genome shotgun (WGS) entry which is preliminary data.</text>
</comment>
<keyword evidence="4" id="KW-0503">Monooxygenase</keyword>
<gene>
    <name evidence="6" type="ORF">H2508_09610</name>
</gene>
<dbReference type="PANTHER" id="PTHR30011:SF16">
    <property type="entry name" value="C2H2 FINGER DOMAIN TRANSCRIPTION FACTOR (EUROFUNG)-RELATED"/>
    <property type="match status" value="1"/>
</dbReference>
<dbReference type="SUPFAM" id="SSF51679">
    <property type="entry name" value="Bacterial luciferase-like"/>
    <property type="match status" value="1"/>
</dbReference>
<name>A0A7W2TWR5_9GAMM</name>
<dbReference type="NCBIfam" id="TIGR03619">
    <property type="entry name" value="F420_Rv2161c"/>
    <property type="match status" value="1"/>
</dbReference>
<keyword evidence="1" id="KW-0285">Flavoprotein</keyword>
<evidence type="ECO:0000256" key="1">
    <source>
        <dbReference type="ARBA" id="ARBA00022630"/>
    </source>
</evidence>
<evidence type="ECO:0000256" key="2">
    <source>
        <dbReference type="ARBA" id="ARBA00022643"/>
    </source>
</evidence>
<dbReference type="InterPro" id="IPR036661">
    <property type="entry name" value="Luciferase-like_sf"/>
</dbReference>
<dbReference type="EC" id="1.-.-.-" evidence="6"/>
<keyword evidence="7" id="KW-1185">Reference proteome</keyword>
<dbReference type="InterPro" id="IPR051260">
    <property type="entry name" value="Diverse_substr_monoxygenases"/>
</dbReference>
<sequence>MSKSQLKIGLASPIVILLPHKKDTWEADAGVDELRQVTLAAEKLGYYSLTCSEHVGIPTEIAAVRGGRYYDPVATFSYMAAITENIRFLTYISVLPYHHPLAVAKRFGTMDKLSKGRLIMGVGVGSLKEEFELLNAEFEERGARYSDAMKAVKASFGRRLPKYHGEHYHFDDFIIDPCADQQDLPLWLGGRTLRSLRRAVEDGDGWAPFALSLEQVSEMLQKTQQTELWQQRQKPFEVSLSLEVTEDLTKGEGIDAVKGRIEASLKAGASHLSVSAASHSLQHYVDQITEFKEKVMPEFISA</sequence>
<dbReference type="AlphaFoldDB" id="A0A7W2TWR5"/>
<dbReference type="Gene3D" id="3.20.20.30">
    <property type="entry name" value="Luciferase-like domain"/>
    <property type="match status" value="1"/>
</dbReference>
<proteinExistence type="predicted"/>
<protein>
    <submittedName>
        <fullName evidence="6">TIGR03619 family F420-dependent LLM class oxidoreductase</fullName>
        <ecNumber evidence="6">1.-.-.-</ecNumber>
    </submittedName>
</protein>
<dbReference type="PANTHER" id="PTHR30011">
    <property type="entry name" value="ALKANESULFONATE MONOOXYGENASE-RELATED"/>
    <property type="match status" value="1"/>
</dbReference>
<evidence type="ECO:0000259" key="5">
    <source>
        <dbReference type="Pfam" id="PF00296"/>
    </source>
</evidence>
<dbReference type="InterPro" id="IPR011251">
    <property type="entry name" value="Luciferase-like_dom"/>
</dbReference>
<accession>A0A7W2TWR5</accession>
<dbReference type="GO" id="GO:0016705">
    <property type="term" value="F:oxidoreductase activity, acting on paired donors, with incorporation or reduction of molecular oxygen"/>
    <property type="evidence" value="ECO:0007669"/>
    <property type="project" value="InterPro"/>
</dbReference>
<dbReference type="RefSeq" id="WP_182172438.1">
    <property type="nucleotide sequence ID" value="NZ_JACFXU010000014.1"/>
</dbReference>
<evidence type="ECO:0000256" key="4">
    <source>
        <dbReference type="ARBA" id="ARBA00023033"/>
    </source>
</evidence>